<evidence type="ECO:0000313" key="1">
    <source>
        <dbReference type="EMBL" id="SDD62894.1"/>
    </source>
</evidence>
<proteinExistence type="predicted"/>
<evidence type="ECO:0000313" key="2">
    <source>
        <dbReference type="Proteomes" id="UP000199501"/>
    </source>
</evidence>
<accession>A0A1G6WAT0</accession>
<reference evidence="2" key="1">
    <citation type="submission" date="2016-10" db="EMBL/GenBank/DDBJ databases">
        <authorList>
            <person name="Varghese N."/>
            <person name="Submissions S."/>
        </authorList>
    </citation>
    <scope>NUCLEOTIDE SEQUENCE [LARGE SCALE GENOMIC DNA]</scope>
    <source>
        <strain evidence="2">IBRC-M 10403</strain>
    </source>
</reference>
<dbReference type="AlphaFoldDB" id="A0A1G6WAT0"/>
<dbReference type="STRING" id="1271860.SAMN05216174_11494"/>
<gene>
    <name evidence="1" type="ORF">SAMN05216174_11494</name>
</gene>
<organism evidence="1 2">
    <name type="scientific">Actinokineospora iranica</name>
    <dbReference type="NCBI Taxonomy" id="1271860"/>
    <lineage>
        <taxon>Bacteria</taxon>
        <taxon>Bacillati</taxon>
        <taxon>Actinomycetota</taxon>
        <taxon>Actinomycetes</taxon>
        <taxon>Pseudonocardiales</taxon>
        <taxon>Pseudonocardiaceae</taxon>
        <taxon>Actinokineospora</taxon>
    </lineage>
</organism>
<keyword evidence="2" id="KW-1185">Reference proteome</keyword>
<sequence>MSTPRLADHMLKQALSEVTAFRHEAKRGN</sequence>
<dbReference type="EMBL" id="FMZZ01000014">
    <property type="protein sequence ID" value="SDD62894.1"/>
    <property type="molecule type" value="Genomic_DNA"/>
</dbReference>
<dbReference type="Proteomes" id="UP000199501">
    <property type="component" value="Unassembled WGS sequence"/>
</dbReference>
<protein>
    <submittedName>
        <fullName evidence="1">Uncharacterized protein</fullName>
    </submittedName>
</protein>
<name>A0A1G6WAT0_9PSEU</name>